<dbReference type="Pfam" id="PF00496">
    <property type="entry name" value="SBP_bac_5"/>
    <property type="match status" value="1"/>
</dbReference>
<dbReference type="Proteomes" id="UP001336250">
    <property type="component" value="Unassembled WGS sequence"/>
</dbReference>
<dbReference type="PANTHER" id="PTHR30290:SF9">
    <property type="entry name" value="OLIGOPEPTIDE-BINDING PROTEIN APPA"/>
    <property type="match status" value="1"/>
</dbReference>
<dbReference type="InterPro" id="IPR030678">
    <property type="entry name" value="Peptide/Ni-bd"/>
</dbReference>
<dbReference type="GO" id="GO:0030288">
    <property type="term" value="C:outer membrane-bounded periplasmic space"/>
    <property type="evidence" value="ECO:0007669"/>
    <property type="project" value="UniProtKB-ARBA"/>
</dbReference>
<evidence type="ECO:0000313" key="7">
    <source>
        <dbReference type="Proteomes" id="UP001336250"/>
    </source>
</evidence>
<dbReference type="GO" id="GO:1904680">
    <property type="term" value="F:peptide transmembrane transporter activity"/>
    <property type="evidence" value="ECO:0007669"/>
    <property type="project" value="TreeGrafter"/>
</dbReference>
<dbReference type="PANTHER" id="PTHR30290">
    <property type="entry name" value="PERIPLASMIC BINDING COMPONENT OF ABC TRANSPORTER"/>
    <property type="match status" value="1"/>
</dbReference>
<dbReference type="SUPFAM" id="SSF53850">
    <property type="entry name" value="Periplasmic binding protein-like II"/>
    <property type="match status" value="1"/>
</dbReference>
<gene>
    <name evidence="6" type="ORF">V4F39_08265</name>
</gene>
<dbReference type="PIRSF" id="PIRSF002741">
    <property type="entry name" value="MppA"/>
    <property type="match status" value="1"/>
</dbReference>
<feature type="domain" description="Solute-binding protein family 5" evidence="5">
    <location>
        <begin position="71"/>
        <end position="443"/>
    </location>
</feature>
<keyword evidence="3 4" id="KW-0732">Signal</keyword>
<dbReference type="AlphaFoldDB" id="A0AAW9QH04"/>
<comment type="similarity">
    <text evidence="1">Belongs to the bacterial solute-binding protein 5 family.</text>
</comment>
<dbReference type="GO" id="GO:0015833">
    <property type="term" value="P:peptide transport"/>
    <property type="evidence" value="ECO:0007669"/>
    <property type="project" value="TreeGrafter"/>
</dbReference>
<comment type="caution">
    <text evidence="6">The sequence shown here is derived from an EMBL/GenBank/DDBJ whole genome shotgun (WGS) entry which is preliminary data.</text>
</comment>
<keyword evidence="7" id="KW-1185">Reference proteome</keyword>
<dbReference type="RefSeq" id="WP_332288838.1">
    <property type="nucleotide sequence ID" value="NZ_JAZIBG010000020.1"/>
</dbReference>
<sequence>MTNAAIALARPWIACALLLAAAAGAHAQTLRWAVRGDAESMDPHAFIEGVSINVNLLVHDALVERDQMQRIVPALATRWERIEPRRWRFELRRDVRFHDGTPMDADDVVFSILRAQQPTSQFAIYAQPLGEPVRIDAHTIELRQREVNPLLLDHLAVVLVMSRRWAEAHQSTRVPDFKAKDEAASSREAMGTGRYRLVSRQPGVRTVLARHAAHWAPRQGNVERIELVPIANDATRMAALLAGDVDLVQDVSPQDVPRLKREPGLRLFEATETRVMYLGMDLSRDQLLYGSVKDRNPLKDVRVREALALALDPALLVRTILHGRAEPTRCMAILKSACLAPELEAPLKPDPDRAKALLAQAGYPEGFDLTLDCPTDRYVLGHAVCTALVGPFARIGVRLTVDARPKSIYFPKVFSNDTSFFYVGVGGSIADAQVLMDLSMHSQDPARKKGSLNFGRFTDAELDRLIDDAGSEADPAARAGMIRDAQRRMAAQHHLLPLFRPMLTWATRARVQAVVTPNNLLRADWIRID</sequence>
<evidence type="ECO:0000256" key="3">
    <source>
        <dbReference type="ARBA" id="ARBA00022729"/>
    </source>
</evidence>
<evidence type="ECO:0000259" key="5">
    <source>
        <dbReference type="Pfam" id="PF00496"/>
    </source>
</evidence>
<keyword evidence="2" id="KW-0813">Transport</keyword>
<dbReference type="EMBL" id="JAZIBG010000020">
    <property type="protein sequence ID" value="MEF7613900.1"/>
    <property type="molecule type" value="Genomic_DNA"/>
</dbReference>
<dbReference type="GO" id="GO:0043190">
    <property type="term" value="C:ATP-binding cassette (ABC) transporter complex"/>
    <property type="evidence" value="ECO:0007669"/>
    <property type="project" value="InterPro"/>
</dbReference>
<proteinExistence type="inferred from homology"/>
<protein>
    <submittedName>
        <fullName evidence="6">ABC transporter substrate-binding protein</fullName>
    </submittedName>
</protein>
<dbReference type="InterPro" id="IPR039424">
    <property type="entry name" value="SBP_5"/>
</dbReference>
<dbReference type="Gene3D" id="3.40.190.10">
    <property type="entry name" value="Periplasmic binding protein-like II"/>
    <property type="match status" value="1"/>
</dbReference>
<accession>A0AAW9QH04</accession>
<evidence type="ECO:0000256" key="4">
    <source>
        <dbReference type="SAM" id="SignalP"/>
    </source>
</evidence>
<organism evidence="6 7">
    <name type="scientific">Aquincola agrisoli</name>
    <dbReference type="NCBI Taxonomy" id="3119538"/>
    <lineage>
        <taxon>Bacteria</taxon>
        <taxon>Pseudomonadati</taxon>
        <taxon>Pseudomonadota</taxon>
        <taxon>Betaproteobacteria</taxon>
        <taxon>Burkholderiales</taxon>
        <taxon>Sphaerotilaceae</taxon>
        <taxon>Aquincola</taxon>
    </lineage>
</organism>
<reference evidence="6 7" key="1">
    <citation type="submission" date="2024-02" db="EMBL/GenBank/DDBJ databases">
        <title>Genome sequence of Aquincola sp. MAHUQ-54.</title>
        <authorList>
            <person name="Huq M.A."/>
        </authorList>
    </citation>
    <scope>NUCLEOTIDE SEQUENCE [LARGE SCALE GENOMIC DNA]</scope>
    <source>
        <strain evidence="6 7">MAHUQ-54</strain>
    </source>
</reference>
<dbReference type="Gene3D" id="3.10.105.10">
    <property type="entry name" value="Dipeptide-binding Protein, Domain 3"/>
    <property type="match status" value="1"/>
</dbReference>
<name>A0AAW9QH04_9BURK</name>
<dbReference type="InterPro" id="IPR000914">
    <property type="entry name" value="SBP_5_dom"/>
</dbReference>
<evidence type="ECO:0000256" key="2">
    <source>
        <dbReference type="ARBA" id="ARBA00022448"/>
    </source>
</evidence>
<dbReference type="CDD" id="cd08498">
    <property type="entry name" value="PBP2_NikA_DppA_OppA_like_2"/>
    <property type="match status" value="1"/>
</dbReference>
<dbReference type="Gene3D" id="3.90.76.10">
    <property type="entry name" value="Dipeptide-binding Protein, Domain 1"/>
    <property type="match status" value="1"/>
</dbReference>
<feature type="signal peptide" evidence="4">
    <location>
        <begin position="1"/>
        <end position="27"/>
    </location>
</feature>
<evidence type="ECO:0000256" key="1">
    <source>
        <dbReference type="ARBA" id="ARBA00005695"/>
    </source>
</evidence>
<evidence type="ECO:0000313" key="6">
    <source>
        <dbReference type="EMBL" id="MEF7613900.1"/>
    </source>
</evidence>
<feature type="chain" id="PRO_5043869277" evidence="4">
    <location>
        <begin position="28"/>
        <end position="529"/>
    </location>
</feature>